<dbReference type="Proteomes" id="UP000003953">
    <property type="component" value="Unassembled WGS sequence"/>
</dbReference>
<keyword evidence="2" id="KW-1185">Reference proteome</keyword>
<dbReference type="EMBL" id="DS990444">
    <property type="protein sequence ID" value="EEQ63870.1"/>
    <property type="molecule type" value="Genomic_DNA"/>
</dbReference>
<evidence type="ECO:0000313" key="2">
    <source>
        <dbReference type="Proteomes" id="UP000003953"/>
    </source>
</evidence>
<dbReference type="HOGENOM" id="CLU_2954222_0_0_7"/>
<organism evidence="1 2">
    <name type="scientific">Helicobacter pullorum MIT 98-5489</name>
    <dbReference type="NCBI Taxonomy" id="537972"/>
    <lineage>
        <taxon>Bacteria</taxon>
        <taxon>Pseudomonadati</taxon>
        <taxon>Campylobacterota</taxon>
        <taxon>Epsilonproteobacteria</taxon>
        <taxon>Campylobacterales</taxon>
        <taxon>Helicobacteraceae</taxon>
        <taxon>Helicobacter</taxon>
    </lineage>
</organism>
<accession>C5F0W6</accession>
<proteinExistence type="predicted"/>
<protein>
    <submittedName>
        <fullName evidence="1">Uncharacterized protein</fullName>
    </submittedName>
</protein>
<gene>
    <name evidence="1" type="ORF">HPMG_01327</name>
</gene>
<sequence>MQEQLLLTNFLVWLCDYIGYFFKNFNKIWIFLSKIGNHFNFDSTSNILWNLVNKPLMLQ</sequence>
<reference evidence="2" key="1">
    <citation type="journal article" date="2014" name="Genome Announc.">
        <title>Draft genome sequences of six enterohepatic helicobacter species isolated from humans and one from rhesus macaques.</title>
        <authorList>
            <person name="Shen Z."/>
            <person name="Sheh A."/>
            <person name="Young S.K."/>
            <person name="Abouelliel A."/>
            <person name="Ward D.V."/>
            <person name="Earl A.M."/>
            <person name="Fox J.G."/>
        </authorList>
    </citation>
    <scope>NUCLEOTIDE SEQUENCE [LARGE SCALE GENOMIC DNA]</scope>
    <source>
        <strain evidence="2">MIT 98-5489</strain>
    </source>
</reference>
<name>C5F0W6_9HELI</name>
<evidence type="ECO:0000313" key="1">
    <source>
        <dbReference type="EMBL" id="EEQ63870.1"/>
    </source>
</evidence>
<dbReference type="AlphaFoldDB" id="C5F0W6"/>